<dbReference type="PANTHER" id="PTHR47331">
    <property type="entry name" value="PHD-TYPE DOMAIN-CONTAINING PROTEIN"/>
    <property type="match status" value="1"/>
</dbReference>
<accession>A0AAD9RDJ4</accession>
<keyword evidence="3" id="KW-1185">Reference proteome</keyword>
<comment type="caution">
    <text evidence="2">The sequence shown here is derived from an EMBL/GenBank/DDBJ whole genome shotgun (WGS) entry which is preliminary data.</text>
</comment>
<evidence type="ECO:0000313" key="2">
    <source>
        <dbReference type="EMBL" id="KAK2577769.1"/>
    </source>
</evidence>
<protein>
    <submittedName>
        <fullName evidence="2">Uncharacterized protein</fullName>
    </submittedName>
</protein>
<organism evidence="2 3">
    <name type="scientific">Odynerus spinipes</name>
    <dbReference type="NCBI Taxonomy" id="1348599"/>
    <lineage>
        <taxon>Eukaryota</taxon>
        <taxon>Metazoa</taxon>
        <taxon>Ecdysozoa</taxon>
        <taxon>Arthropoda</taxon>
        <taxon>Hexapoda</taxon>
        <taxon>Insecta</taxon>
        <taxon>Pterygota</taxon>
        <taxon>Neoptera</taxon>
        <taxon>Endopterygota</taxon>
        <taxon>Hymenoptera</taxon>
        <taxon>Apocrita</taxon>
        <taxon>Aculeata</taxon>
        <taxon>Vespoidea</taxon>
        <taxon>Vespidae</taxon>
        <taxon>Eumeninae</taxon>
        <taxon>Odynerus</taxon>
    </lineage>
</organism>
<feature type="compositionally biased region" description="Low complexity" evidence="1">
    <location>
        <begin position="73"/>
        <end position="84"/>
    </location>
</feature>
<feature type="region of interest" description="Disordered" evidence="1">
    <location>
        <begin position="51"/>
        <end position="84"/>
    </location>
</feature>
<reference evidence="2" key="2">
    <citation type="journal article" date="2023" name="Commun. Biol.">
        <title>Intrasexual cuticular hydrocarbon dimorphism in a wasp sheds light on hydrocarbon biosynthesis genes in Hymenoptera.</title>
        <authorList>
            <person name="Moris V.C."/>
            <person name="Podsiadlowski L."/>
            <person name="Martin S."/>
            <person name="Oeyen J.P."/>
            <person name="Donath A."/>
            <person name="Petersen M."/>
            <person name="Wilbrandt J."/>
            <person name="Misof B."/>
            <person name="Liedtke D."/>
            <person name="Thamm M."/>
            <person name="Scheiner R."/>
            <person name="Schmitt T."/>
            <person name="Niehuis O."/>
        </authorList>
    </citation>
    <scope>NUCLEOTIDE SEQUENCE</scope>
    <source>
        <strain evidence="2">GBR_01_08_01A</strain>
    </source>
</reference>
<gene>
    <name evidence="2" type="ORF">KPH14_012809</name>
</gene>
<proteinExistence type="predicted"/>
<dbReference type="PANTHER" id="PTHR47331:SF5">
    <property type="entry name" value="RIBONUCLEASE H"/>
    <property type="match status" value="1"/>
</dbReference>
<evidence type="ECO:0000313" key="3">
    <source>
        <dbReference type="Proteomes" id="UP001258017"/>
    </source>
</evidence>
<dbReference type="AlphaFoldDB" id="A0AAD9RDJ4"/>
<name>A0AAD9RDJ4_9HYME</name>
<evidence type="ECO:0000256" key="1">
    <source>
        <dbReference type="SAM" id="MobiDB-lite"/>
    </source>
</evidence>
<reference evidence="2" key="1">
    <citation type="submission" date="2021-08" db="EMBL/GenBank/DDBJ databases">
        <authorList>
            <person name="Misof B."/>
            <person name="Oliver O."/>
            <person name="Podsiadlowski L."/>
            <person name="Donath A."/>
            <person name="Peters R."/>
            <person name="Mayer C."/>
            <person name="Rust J."/>
            <person name="Gunkel S."/>
            <person name="Lesny P."/>
            <person name="Martin S."/>
            <person name="Oeyen J.P."/>
            <person name="Petersen M."/>
            <person name="Panagiotis P."/>
            <person name="Wilbrandt J."/>
            <person name="Tanja T."/>
        </authorList>
    </citation>
    <scope>NUCLEOTIDE SEQUENCE</scope>
    <source>
        <strain evidence="2">GBR_01_08_01A</strain>
        <tissue evidence="2">Thorax + abdomen</tissue>
    </source>
</reference>
<dbReference type="EMBL" id="JAIFRP010001405">
    <property type="protein sequence ID" value="KAK2577769.1"/>
    <property type="molecule type" value="Genomic_DNA"/>
</dbReference>
<dbReference type="Proteomes" id="UP001258017">
    <property type="component" value="Unassembled WGS sequence"/>
</dbReference>
<sequence>MLVHHVTRHLDKATMEAWETSLGASQEYPTYHQLETFLTARVRALERIETAVASPAKPQPTSAKRPALAHHVSSQPSTSSSSTTFPCDFCHDPRFIVMCTKFRNLSPADRYEWVVHKRLCYNCLGRHNVRSCKATRSCKTCSGRHHTMLHGTPQLFTSTQSTSQSAH</sequence>